<protein>
    <recommendedName>
        <fullName evidence="3">Helicase C-terminal domain-containing protein</fullName>
    </recommendedName>
</protein>
<evidence type="ECO:0008006" key="3">
    <source>
        <dbReference type="Google" id="ProtNLM"/>
    </source>
</evidence>
<dbReference type="RefSeq" id="XP_013239827.1">
    <property type="nucleotide sequence ID" value="XM_013384373.1"/>
</dbReference>
<dbReference type="Gene3D" id="3.40.50.300">
    <property type="entry name" value="P-loop containing nucleotide triphosphate hydrolases"/>
    <property type="match status" value="1"/>
</dbReference>
<dbReference type="SUPFAM" id="SSF52540">
    <property type="entry name" value="P-loop containing nucleoside triphosphate hydrolases"/>
    <property type="match status" value="1"/>
</dbReference>
<comment type="caution">
    <text evidence="1">The sequence shown here is derived from an EMBL/GenBank/DDBJ whole genome shotgun (WGS) entry which is preliminary data.</text>
</comment>
<sequence>MMHEMLRAFLHGEASCFVGMPAFSTGMNVRDIQNALYIRFPHLLTGLLQSADRMGRDISHPSSILTFVSSLLRTPSTWSTAVLVPPENAARINVSPGRRPRTSIRHVKDANGPLGILSSLGQEEATML</sequence>
<dbReference type="HOGENOM" id="CLU_1961120_0_0_1"/>
<dbReference type="EMBL" id="JMSN01000204">
    <property type="protein sequence ID" value="KDN35605.1"/>
    <property type="molecule type" value="Genomic_DNA"/>
</dbReference>
<keyword evidence="2" id="KW-1185">Reference proteome</keyword>
<proteinExistence type="predicted"/>
<evidence type="ECO:0000313" key="1">
    <source>
        <dbReference type="EMBL" id="KDN35605.1"/>
    </source>
</evidence>
<dbReference type="Proteomes" id="UP000027361">
    <property type="component" value="Unassembled WGS sequence"/>
</dbReference>
<dbReference type="GeneID" id="25267784"/>
<evidence type="ECO:0000313" key="2">
    <source>
        <dbReference type="Proteomes" id="UP000027361"/>
    </source>
</evidence>
<dbReference type="InParanoid" id="A0A066VAI0"/>
<accession>A0A066VAI0</accession>
<organism evidence="1 2">
    <name type="scientific">Tilletiaria anomala (strain ATCC 24038 / CBS 436.72 / UBC 951)</name>
    <dbReference type="NCBI Taxonomy" id="1037660"/>
    <lineage>
        <taxon>Eukaryota</taxon>
        <taxon>Fungi</taxon>
        <taxon>Dikarya</taxon>
        <taxon>Basidiomycota</taxon>
        <taxon>Ustilaginomycotina</taxon>
        <taxon>Exobasidiomycetes</taxon>
        <taxon>Georgefischeriales</taxon>
        <taxon>Tilletiariaceae</taxon>
        <taxon>Tilletiaria</taxon>
    </lineage>
</organism>
<gene>
    <name evidence="1" type="ORF">K437DRAFT_75371</name>
</gene>
<name>A0A066VAI0_TILAU</name>
<dbReference type="AlphaFoldDB" id="A0A066VAI0"/>
<dbReference type="InterPro" id="IPR027417">
    <property type="entry name" value="P-loop_NTPase"/>
</dbReference>
<reference evidence="1 2" key="1">
    <citation type="submission" date="2014-05" db="EMBL/GenBank/DDBJ databases">
        <title>Draft genome sequence of a rare smut relative, Tilletiaria anomala UBC 951.</title>
        <authorList>
            <consortium name="DOE Joint Genome Institute"/>
            <person name="Toome M."/>
            <person name="Kuo A."/>
            <person name="Henrissat B."/>
            <person name="Lipzen A."/>
            <person name="Tritt A."/>
            <person name="Yoshinaga Y."/>
            <person name="Zane M."/>
            <person name="Barry K."/>
            <person name="Grigoriev I.V."/>
            <person name="Spatafora J.W."/>
            <person name="Aimea M.C."/>
        </authorList>
    </citation>
    <scope>NUCLEOTIDE SEQUENCE [LARGE SCALE GENOMIC DNA]</scope>
    <source>
        <strain evidence="1 2">UBC 951</strain>
    </source>
</reference>